<keyword evidence="3 5" id="KW-1133">Transmembrane helix</keyword>
<dbReference type="KEGG" id="cuh:BJN34_28030"/>
<dbReference type="EMBL" id="CP017758">
    <property type="protein sequence ID" value="AQV97718.1"/>
    <property type="molecule type" value="Genomic_DNA"/>
</dbReference>
<dbReference type="Proteomes" id="UP000189627">
    <property type="component" value="Chromosome 2"/>
</dbReference>
<accession>A0A1U9UYB9</accession>
<proteinExistence type="predicted"/>
<dbReference type="RefSeq" id="WP_078200057.1">
    <property type="nucleotide sequence ID" value="NZ_CP017758.1"/>
</dbReference>
<feature type="transmembrane region" description="Helical" evidence="5">
    <location>
        <begin position="50"/>
        <end position="70"/>
    </location>
</feature>
<dbReference type="Pfam" id="PF07869">
    <property type="entry name" value="DUF1656"/>
    <property type="match status" value="1"/>
</dbReference>
<keyword evidence="4 5" id="KW-0472">Membrane</keyword>
<evidence type="ECO:0000256" key="4">
    <source>
        <dbReference type="ARBA" id="ARBA00023136"/>
    </source>
</evidence>
<dbReference type="OrthoDB" id="7021192at2"/>
<feature type="transmembrane region" description="Helical" evidence="5">
    <location>
        <begin position="12"/>
        <end position="38"/>
    </location>
</feature>
<dbReference type="InterPro" id="IPR012451">
    <property type="entry name" value="DUF1656"/>
</dbReference>
<keyword evidence="1" id="KW-1003">Cell membrane</keyword>
<dbReference type="AlphaFoldDB" id="A0A1U9UYB9"/>
<reference evidence="7" key="1">
    <citation type="submission" date="2017-02" db="EMBL/GenBank/DDBJ databases">
        <title>Complete genome sequence of Cupriavidus necator strain NH9, a 3-chlorobenzoate degrader.</title>
        <authorList>
            <person name="Moriuchi R."/>
            <person name="Dohra H."/>
            <person name="Ogawa N."/>
        </authorList>
    </citation>
    <scope>NUCLEOTIDE SEQUENCE [LARGE SCALE GENOMIC DNA]</scope>
    <source>
        <strain evidence="7">NH9</strain>
    </source>
</reference>
<evidence type="ECO:0000256" key="5">
    <source>
        <dbReference type="SAM" id="Phobius"/>
    </source>
</evidence>
<organism evidence="6 7">
    <name type="scientific">Cupriavidus necator</name>
    <name type="common">Alcaligenes eutrophus</name>
    <name type="synonym">Ralstonia eutropha</name>
    <dbReference type="NCBI Taxonomy" id="106590"/>
    <lineage>
        <taxon>Bacteria</taxon>
        <taxon>Pseudomonadati</taxon>
        <taxon>Pseudomonadota</taxon>
        <taxon>Betaproteobacteria</taxon>
        <taxon>Burkholderiales</taxon>
        <taxon>Burkholderiaceae</taxon>
        <taxon>Cupriavidus</taxon>
    </lineage>
</organism>
<keyword evidence="2 5" id="KW-0812">Transmembrane</keyword>
<sequence>MLSEIDLYGVFVPGVLVLMVLAFAVTTATRMVLAALGCYRHIWHRSLFNLSLYVIVLGAVAAVFVAVPGLPS</sequence>
<name>A0A1U9UYB9_CUPNE</name>
<evidence type="ECO:0000313" key="6">
    <source>
        <dbReference type="EMBL" id="AQV97718.1"/>
    </source>
</evidence>
<evidence type="ECO:0000256" key="2">
    <source>
        <dbReference type="ARBA" id="ARBA00022692"/>
    </source>
</evidence>
<evidence type="ECO:0000256" key="1">
    <source>
        <dbReference type="ARBA" id="ARBA00022475"/>
    </source>
</evidence>
<evidence type="ECO:0000256" key="3">
    <source>
        <dbReference type="ARBA" id="ARBA00022989"/>
    </source>
</evidence>
<gene>
    <name evidence="6" type="ORF">BJN34_28030</name>
</gene>
<protein>
    <submittedName>
        <fullName evidence="6">DUF1656 domain-containing protein</fullName>
    </submittedName>
</protein>
<evidence type="ECO:0000313" key="7">
    <source>
        <dbReference type="Proteomes" id="UP000189627"/>
    </source>
</evidence>